<name>A0A1M5NG86_9BRAD</name>
<evidence type="ECO:0000313" key="1">
    <source>
        <dbReference type="EMBL" id="SHG88596.1"/>
    </source>
</evidence>
<dbReference type="OrthoDB" id="9807580at2"/>
<dbReference type="InterPro" id="IPR002060">
    <property type="entry name" value="Squ/phyt_synthse"/>
</dbReference>
<organism evidence="1 2">
    <name type="scientific">Bradyrhizobium erythrophlei</name>
    <dbReference type="NCBI Taxonomy" id="1437360"/>
    <lineage>
        <taxon>Bacteria</taxon>
        <taxon>Pseudomonadati</taxon>
        <taxon>Pseudomonadota</taxon>
        <taxon>Alphaproteobacteria</taxon>
        <taxon>Hyphomicrobiales</taxon>
        <taxon>Nitrobacteraceae</taxon>
        <taxon>Bradyrhizobium</taxon>
    </lineage>
</organism>
<dbReference type="CDD" id="cd00683">
    <property type="entry name" value="Trans_IPPS_HH"/>
    <property type="match status" value="1"/>
</dbReference>
<dbReference type="SUPFAM" id="SSF48576">
    <property type="entry name" value="Terpenoid synthases"/>
    <property type="match status" value="1"/>
</dbReference>
<dbReference type="AlphaFoldDB" id="A0A1M5NG86"/>
<evidence type="ECO:0000313" key="2">
    <source>
        <dbReference type="Proteomes" id="UP000190675"/>
    </source>
</evidence>
<dbReference type="EMBL" id="LT670818">
    <property type="protein sequence ID" value="SHG88596.1"/>
    <property type="molecule type" value="Genomic_DNA"/>
</dbReference>
<dbReference type="Proteomes" id="UP000190675">
    <property type="component" value="Chromosome I"/>
</dbReference>
<dbReference type="Gene3D" id="1.10.600.10">
    <property type="entry name" value="Farnesyl Diphosphate Synthase"/>
    <property type="match status" value="1"/>
</dbReference>
<dbReference type="GO" id="GO:0051996">
    <property type="term" value="F:squalene synthase [NAD(P)H] activity"/>
    <property type="evidence" value="ECO:0007669"/>
    <property type="project" value="InterPro"/>
</dbReference>
<protein>
    <submittedName>
        <fullName evidence="1">Squalene synthase HpnC</fullName>
    </submittedName>
</protein>
<dbReference type="InterPro" id="IPR008949">
    <property type="entry name" value="Isoprenoid_synthase_dom_sf"/>
</dbReference>
<dbReference type="GO" id="GO:0016114">
    <property type="term" value="P:terpenoid biosynthetic process"/>
    <property type="evidence" value="ECO:0007669"/>
    <property type="project" value="UniProtKB-ARBA"/>
</dbReference>
<dbReference type="SFLD" id="SFLDG01212">
    <property type="entry name" value="Phytoene_synthase_like"/>
    <property type="match status" value="1"/>
</dbReference>
<gene>
    <name evidence="1" type="ORF">SAMN05444169_4641</name>
</gene>
<proteinExistence type="predicted"/>
<dbReference type="InterPro" id="IPR044843">
    <property type="entry name" value="Trans_IPPS_bact-type"/>
</dbReference>
<dbReference type="InterPro" id="IPR017827">
    <property type="entry name" value="HSQ_synthase_HpnC"/>
</dbReference>
<dbReference type="SFLD" id="SFLDG01018">
    <property type="entry name" value="Squalene/Phytoene_Synthase_Lik"/>
    <property type="match status" value="1"/>
</dbReference>
<accession>A0A1M5NG86</accession>
<dbReference type="InterPro" id="IPR033904">
    <property type="entry name" value="Trans_IPPS_HH"/>
</dbReference>
<dbReference type="NCBIfam" id="TIGR03464">
    <property type="entry name" value="HpnC"/>
    <property type="match status" value="1"/>
</dbReference>
<dbReference type="GO" id="GO:0004311">
    <property type="term" value="F:geranylgeranyl diphosphate synthase activity"/>
    <property type="evidence" value="ECO:0007669"/>
    <property type="project" value="InterPro"/>
</dbReference>
<reference evidence="1 2" key="1">
    <citation type="submission" date="2016-11" db="EMBL/GenBank/DDBJ databases">
        <authorList>
            <person name="Jaros S."/>
            <person name="Januszkiewicz K."/>
            <person name="Wedrychowicz H."/>
        </authorList>
    </citation>
    <scope>NUCLEOTIDE SEQUENCE [LARGE SCALE GENOMIC DNA]</scope>
    <source>
        <strain evidence="1 2">GAS242</strain>
    </source>
</reference>
<dbReference type="Pfam" id="PF00494">
    <property type="entry name" value="SQS_PSY"/>
    <property type="match status" value="1"/>
</dbReference>
<dbReference type="SFLD" id="SFLDS00005">
    <property type="entry name" value="Isoprenoid_Synthase_Type_I"/>
    <property type="match status" value="1"/>
</dbReference>
<dbReference type="PANTHER" id="PTHR31480">
    <property type="entry name" value="BIFUNCTIONAL LYCOPENE CYCLASE/PHYTOENE SYNTHASE"/>
    <property type="match status" value="1"/>
</dbReference>
<sequence>MGAAIPRHARAIVNARAATVSSECSQLLMTSASQLRSGKTHRDENFPVASWIIHPRHRALILAFYNFVRTADDIADHATLAREEKLRLLDLLEAELLGQGDSQPEAVNLRRALAERSMPPRHALDVLVAFRMDVTKLRYENWDEVIHYCRYSAMPVGRFMLDVHGESTSTWAASDALCAGLQINNHLQDCGKDFRDLNRVYLPRDALAAAGASVEALGEGRASPQLLQCLHALAVRTEALLDESKSLSAEVKDFRLGLEISVIQAFADRIVRLLKVRDPLSERVHLNPVELLAHSLGGVAREMVRRAAGRRPLSKPAAGA</sequence>